<sequence length="76" mass="8900">FDLGQLSQWLARWPWRRAKLVAHGRSNWQSANALDGQALVFRSSEWRRDSRIELIFSEPQSQAELQQGMVECLIDE</sequence>
<proteinExistence type="predicted"/>
<feature type="non-terminal residue" evidence="1">
    <location>
        <position position="1"/>
    </location>
</feature>
<dbReference type="EMBL" id="JXXD01000005">
    <property type="protein sequence ID" value="KIZ38654.1"/>
    <property type="molecule type" value="Genomic_DNA"/>
</dbReference>
<evidence type="ECO:0000313" key="1">
    <source>
        <dbReference type="EMBL" id="KIZ38654.1"/>
    </source>
</evidence>
<evidence type="ECO:0000313" key="2">
    <source>
        <dbReference type="Proteomes" id="UP000032439"/>
    </source>
</evidence>
<organism evidence="1 2">
    <name type="scientific">Stutzerimonas stutzeri</name>
    <name type="common">Pseudomonas stutzeri</name>
    <dbReference type="NCBI Taxonomy" id="316"/>
    <lineage>
        <taxon>Bacteria</taxon>
        <taxon>Pseudomonadati</taxon>
        <taxon>Pseudomonadota</taxon>
        <taxon>Gammaproteobacteria</taxon>
        <taxon>Pseudomonadales</taxon>
        <taxon>Pseudomonadaceae</taxon>
        <taxon>Stutzerimonas</taxon>
    </lineage>
</organism>
<name>A0A0D7ECT1_STUST</name>
<dbReference type="Proteomes" id="UP000032439">
    <property type="component" value="Unassembled WGS sequence"/>
</dbReference>
<protein>
    <submittedName>
        <fullName evidence="1">Cobalamin biosynthesis protein CobW</fullName>
    </submittedName>
</protein>
<dbReference type="AlphaFoldDB" id="A0A0D7ECT1"/>
<comment type="caution">
    <text evidence="1">The sequence shown here is derived from an EMBL/GenBank/DDBJ whole genome shotgun (WGS) entry which is preliminary data.</text>
</comment>
<dbReference type="PATRIC" id="fig|316.110.peg.4109"/>
<gene>
    <name evidence="1" type="ORF">LO50_00620</name>
</gene>
<reference evidence="1 2" key="1">
    <citation type="submission" date="2014-11" db="EMBL/GenBank/DDBJ databases">
        <title>Genomics and ecophysiology of heterotrophic nitrogen fixing bacteria isolated from estuarine surface water.</title>
        <authorList>
            <person name="Bentzon-Tilia M."/>
            <person name="Severin I."/>
            <person name="Hansen L.H."/>
            <person name="Riemann L."/>
        </authorList>
    </citation>
    <scope>NUCLEOTIDE SEQUENCE [LARGE SCALE GENOMIC DNA]</scope>
    <source>
        <strain evidence="1 2">BAL361</strain>
    </source>
</reference>
<accession>A0A0D7ECT1</accession>